<keyword evidence="2" id="KW-0812">Transmembrane</keyword>
<evidence type="ECO:0000256" key="8">
    <source>
        <dbReference type="PROSITE-ProRule" id="PRU00175"/>
    </source>
</evidence>
<dbReference type="PROSITE" id="PS50089">
    <property type="entry name" value="ZF_RING_2"/>
    <property type="match status" value="1"/>
</dbReference>
<protein>
    <recommendedName>
        <fullName evidence="10">RING-type domain-containing protein</fullName>
    </recommendedName>
</protein>
<gene>
    <name evidence="11" type="ORF">PGLA1383_LOCUS48550</name>
</gene>
<keyword evidence="7" id="KW-0472">Membrane</keyword>
<feature type="region of interest" description="Disordered" evidence="9">
    <location>
        <begin position="78"/>
        <end position="101"/>
    </location>
</feature>
<sequence>MKRGGVIAEGIVKKSELVLWTNPQSQNDCCAICHEAFHTGVDICRVLDCSHTFHAKCIDLWFVKASFCPLCKNDLKGGRNSSSQMSLGRSSQTSSNRSLGSASLRSGQILVGHSNSDPALLRNLQERLGPFHRSSPPATPDRHYGSAPTLGFGSAPTLGFDRIDRSYEVIEISRSARSIGLLSTSSSGVLPAVQEGSEEARAAEELQRSVSSMASPLPT</sequence>
<keyword evidence="4 8" id="KW-0863">Zinc-finger</keyword>
<evidence type="ECO:0000256" key="4">
    <source>
        <dbReference type="ARBA" id="ARBA00022771"/>
    </source>
</evidence>
<feature type="region of interest" description="Disordered" evidence="9">
    <location>
        <begin position="187"/>
        <end position="219"/>
    </location>
</feature>
<organism evidence="11 12">
    <name type="scientific">Polarella glacialis</name>
    <name type="common">Dinoflagellate</name>
    <dbReference type="NCBI Taxonomy" id="89957"/>
    <lineage>
        <taxon>Eukaryota</taxon>
        <taxon>Sar</taxon>
        <taxon>Alveolata</taxon>
        <taxon>Dinophyceae</taxon>
        <taxon>Suessiales</taxon>
        <taxon>Suessiaceae</taxon>
        <taxon>Polarella</taxon>
    </lineage>
</organism>
<dbReference type="GO" id="GO:0016020">
    <property type="term" value="C:membrane"/>
    <property type="evidence" value="ECO:0007669"/>
    <property type="project" value="UniProtKB-SubCell"/>
</dbReference>
<keyword evidence="5" id="KW-0862">Zinc</keyword>
<evidence type="ECO:0000313" key="11">
    <source>
        <dbReference type="EMBL" id="CAE8632613.1"/>
    </source>
</evidence>
<feature type="compositionally biased region" description="Basic and acidic residues" evidence="9">
    <location>
        <begin position="198"/>
        <end position="207"/>
    </location>
</feature>
<proteinExistence type="predicted"/>
<dbReference type="SMART" id="SM00184">
    <property type="entry name" value="RING"/>
    <property type="match status" value="1"/>
</dbReference>
<feature type="compositionally biased region" description="Polar residues" evidence="9">
    <location>
        <begin position="208"/>
        <end position="219"/>
    </location>
</feature>
<dbReference type="Proteomes" id="UP000654075">
    <property type="component" value="Unassembled WGS sequence"/>
</dbReference>
<reference evidence="11" key="1">
    <citation type="submission" date="2021-02" db="EMBL/GenBank/DDBJ databases">
        <authorList>
            <person name="Dougan E. K."/>
            <person name="Rhodes N."/>
            <person name="Thang M."/>
            <person name="Chan C."/>
        </authorList>
    </citation>
    <scope>NUCLEOTIDE SEQUENCE</scope>
</reference>
<dbReference type="PANTHER" id="PTHR46539:SF9">
    <property type="entry name" value="RING-H2 FINGER PROTEIN ATL56"/>
    <property type="match status" value="1"/>
</dbReference>
<dbReference type="AlphaFoldDB" id="A0A813H4P3"/>
<evidence type="ECO:0000256" key="5">
    <source>
        <dbReference type="ARBA" id="ARBA00022833"/>
    </source>
</evidence>
<dbReference type="SUPFAM" id="SSF57850">
    <property type="entry name" value="RING/U-box"/>
    <property type="match status" value="1"/>
</dbReference>
<feature type="non-terminal residue" evidence="11">
    <location>
        <position position="219"/>
    </location>
</feature>
<evidence type="ECO:0000256" key="9">
    <source>
        <dbReference type="SAM" id="MobiDB-lite"/>
    </source>
</evidence>
<evidence type="ECO:0000313" key="12">
    <source>
        <dbReference type="Proteomes" id="UP000654075"/>
    </source>
</evidence>
<evidence type="ECO:0000256" key="7">
    <source>
        <dbReference type="ARBA" id="ARBA00023136"/>
    </source>
</evidence>
<accession>A0A813H4P3</accession>
<dbReference type="InterPro" id="IPR001841">
    <property type="entry name" value="Znf_RING"/>
</dbReference>
<evidence type="ECO:0000256" key="6">
    <source>
        <dbReference type="ARBA" id="ARBA00022989"/>
    </source>
</evidence>
<dbReference type="OrthoDB" id="440544at2759"/>
<keyword evidence="3" id="KW-0479">Metal-binding</keyword>
<evidence type="ECO:0000256" key="1">
    <source>
        <dbReference type="ARBA" id="ARBA00004370"/>
    </source>
</evidence>
<dbReference type="CDD" id="cd16454">
    <property type="entry name" value="RING-H2_PA-TM-RING"/>
    <property type="match status" value="1"/>
</dbReference>
<feature type="compositionally biased region" description="Low complexity" evidence="9">
    <location>
        <begin position="81"/>
        <end position="95"/>
    </location>
</feature>
<evidence type="ECO:0000256" key="2">
    <source>
        <dbReference type="ARBA" id="ARBA00022692"/>
    </source>
</evidence>
<name>A0A813H4P3_POLGL</name>
<dbReference type="GO" id="GO:0008270">
    <property type="term" value="F:zinc ion binding"/>
    <property type="evidence" value="ECO:0007669"/>
    <property type="project" value="UniProtKB-KW"/>
</dbReference>
<evidence type="ECO:0000256" key="3">
    <source>
        <dbReference type="ARBA" id="ARBA00022723"/>
    </source>
</evidence>
<feature type="domain" description="RING-type" evidence="10">
    <location>
        <begin position="30"/>
        <end position="72"/>
    </location>
</feature>
<dbReference type="EMBL" id="CAJNNV010030472">
    <property type="protein sequence ID" value="CAE8632613.1"/>
    <property type="molecule type" value="Genomic_DNA"/>
</dbReference>
<dbReference type="PANTHER" id="PTHR46539">
    <property type="entry name" value="E3 UBIQUITIN-PROTEIN LIGASE ATL42"/>
    <property type="match status" value="1"/>
</dbReference>
<evidence type="ECO:0000259" key="10">
    <source>
        <dbReference type="PROSITE" id="PS50089"/>
    </source>
</evidence>
<comment type="caution">
    <text evidence="11">The sequence shown here is derived from an EMBL/GenBank/DDBJ whole genome shotgun (WGS) entry which is preliminary data.</text>
</comment>
<keyword evidence="12" id="KW-1185">Reference proteome</keyword>
<keyword evidence="6" id="KW-1133">Transmembrane helix</keyword>
<comment type="subcellular location">
    <subcellularLocation>
        <location evidence="1">Membrane</location>
    </subcellularLocation>
</comment>
<dbReference type="Gene3D" id="3.30.40.10">
    <property type="entry name" value="Zinc/RING finger domain, C3HC4 (zinc finger)"/>
    <property type="match status" value="1"/>
</dbReference>
<dbReference type="InterPro" id="IPR013083">
    <property type="entry name" value="Znf_RING/FYVE/PHD"/>
</dbReference>
<dbReference type="Pfam" id="PF13639">
    <property type="entry name" value="zf-RING_2"/>
    <property type="match status" value="1"/>
</dbReference>